<accession>A0A7X2NUX0</accession>
<keyword evidence="1" id="KW-1133">Transmembrane helix</keyword>
<dbReference type="Proteomes" id="UP000461880">
    <property type="component" value="Unassembled WGS sequence"/>
</dbReference>
<dbReference type="GO" id="GO:0052621">
    <property type="term" value="F:diguanylate cyclase activity"/>
    <property type="evidence" value="ECO:0007669"/>
    <property type="project" value="TreeGrafter"/>
</dbReference>
<organism evidence="3 4">
    <name type="scientific">Stecheria intestinalis</name>
    <dbReference type="NCBI Taxonomy" id="2606630"/>
    <lineage>
        <taxon>Bacteria</taxon>
        <taxon>Bacillati</taxon>
        <taxon>Bacillota</taxon>
        <taxon>Erysipelotrichia</taxon>
        <taxon>Erysipelotrichales</taxon>
        <taxon>Erysipelotrichaceae</taxon>
        <taxon>Stecheria</taxon>
    </lineage>
</organism>
<evidence type="ECO:0000259" key="2">
    <source>
        <dbReference type="PROSITE" id="PS50887"/>
    </source>
</evidence>
<dbReference type="EMBL" id="VUMN01000039">
    <property type="protein sequence ID" value="MSS59603.1"/>
    <property type="molecule type" value="Genomic_DNA"/>
</dbReference>
<dbReference type="NCBIfam" id="TIGR00254">
    <property type="entry name" value="GGDEF"/>
    <property type="match status" value="1"/>
</dbReference>
<keyword evidence="1" id="KW-0472">Membrane</keyword>
<dbReference type="InterPro" id="IPR050469">
    <property type="entry name" value="Diguanylate_Cyclase"/>
</dbReference>
<keyword evidence="4" id="KW-1185">Reference proteome</keyword>
<dbReference type="AlphaFoldDB" id="A0A7X2NUX0"/>
<evidence type="ECO:0000313" key="4">
    <source>
        <dbReference type="Proteomes" id="UP000461880"/>
    </source>
</evidence>
<gene>
    <name evidence="3" type="ORF">FYJ51_11940</name>
</gene>
<keyword evidence="1" id="KW-0812">Transmembrane</keyword>
<dbReference type="InterPro" id="IPR000160">
    <property type="entry name" value="GGDEF_dom"/>
</dbReference>
<dbReference type="InterPro" id="IPR043128">
    <property type="entry name" value="Rev_trsase/Diguanyl_cyclase"/>
</dbReference>
<dbReference type="SMART" id="SM00267">
    <property type="entry name" value="GGDEF"/>
    <property type="match status" value="1"/>
</dbReference>
<name>A0A7X2NUX0_9FIRM</name>
<comment type="caution">
    <text evidence="3">The sequence shown here is derived from an EMBL/GenBank/DDBJ whole genome shotgun (WGS) entry which is preliminary data.</text>
</comment>
<dbReference type="PANTHER" id="PTHR45138:SF9">
    <property type="entry name" value="DIGUANYLATE CYCLASE DGCM-RELATED"/>
    <property type="match status" value="1"/>
</dbReference>
<feature type="domain" description="GGDEF" evidence="2">
    <location>
        <begin position="255"/>
        <end position="388"/>
    </location>
</feature>
<dbReference type="PROSITE" id="PS50887">
    <property type="entry name" value="GGDEF"/>
    <property type="match status" value="1"/>
</dbReference>
<feature type="transmembrane region" description="Helical" evidence="1">
    <location>
        <begin position="90"/>
        <end position="109"/>
    </location>
</feature>
<sequence length="392" mass="44272">MAASCSRSEKRAEEISVSSFFAGGFVLKNRRSLFLKQFMKSLEEPWIGEQNQDTVNDLNERSARIFLALGGFISVVYFFIETFLRKDWRLFLSALPFLYLAAASAVFCWMMPDRRKKATRIVYVLEAPLLLFSIYVGTSVTRSDAAFSFFPLIIGLPLIILDRPKTLFRFVGSMFGVFLISAWMFKPKEILMTDLLHAALSLVFAISLDAFVLSSRIDLLKASVMFRQESEHDPLTGIYNRRGADRIREFLSDQRAGMFLEIDVDHFKGLNDQFGHDTGDLVLEKVSGVLRNSFRSTDIVMRTGGDEFVVYAPGIWSRARAEEKLAAMEQEVQKISVSSVPSGLVTISAGCVINGGSYLNFDDLFRAGDQMLYEAKRKGRNRWCIKASDSAF</sequence>
<evidence type="ECO:0000256" key="1">
    <source>
        <dbReference type="SAM" id="Phobius"/>
    </source>
</evidence>
<feature type="transmembrane region" description="Helical" evidence="1">
    <location>
        <begin position="145"/>
        <end position="161"/>
    </location>
</feature>
<proteinExistence type="predicted"/>
<feature type="transmembrane region" description="Helical" evidence="1">
    <location>
        <begin position="197"/>
        <end position="217"/>
    </location>
</feature>
<dbReference type="Gene3D" id="3.30.70.270">
    <property type="match status" value="1"/>
</dbReference>
<feature type="transmembrane region" description="Helical" evidence="1">
    <location>
        <begin position="65"/>
        <end position="84"/>
    </location>
</feature>
<dbReference type="SUPFAM" id="SSF55073">
    <property type="entry name" value="Nucleotide cyclase"/>
    <property type="match status" value="1"/>
</dbReference>
<feature type="transmembrane region" description="Helical" evidence="1">
    <location>
        <begin position="121"/>
        <end position="139"/>
    </location>
</feature>
<dbReference type="InterPro" id="IPR029787">
    <property type="entry name" value="Nucleotide_cyclase"/>
</dbReference>
<dbReference type="PANTHER" id="PTHR45138">
    <property type="entry name" value="REGULATORY COMPONENTS OF SENSORY TRANSDUCTION SYSTEM"/>
    <property type="match status" value="1"/>
</dbReference>
<reference evidence="3 4" key="1">
    <citation type="submission" date="2019-08" db="EMBL/GenBank/DDBJ databases">
        <title>In-depth cultivation of the pig gut microbiome towards novel bacterial diversity and tailored functional studies.</title>
        <authorList>
            <person name="Wylensek D."/>
            <person name="Hitch T.C.A."/>
            <person name="Clavel T."/>
        </authorList>
    </citation>
    <scope>NUCLEOTIDE SEQUENCE [LARGE SCALE GENOMIC DNA]</scope>
    <source>
        <strain evidence="3 4">Oil+RF-744-GAM-WT-6</strain>
    </source>
</reference>
<evidence type="ECO:0000313" key="3">
    <source>
        <dbReference type="EMBL" id="MSS59603.1"/>
    </source>
</evidence>
<protein>
    <submittedName>
        <fullName evidence="3">GGDEF domain-containing protein</fullName>
    </submittedName>
</protein>
<feature type="transmembrane region" description="Helical" evidence="1">
    <location>
        <begin position="168"/>
        <end position="185"/>
    </location>
</feature>
<dbReference type="CDD" id="cd01949">
    <property type="entry name" value="GGDEF"/>
    <property type="match status" value="1"/>
</dbReference>
<dbReference type="Pfam" id="PF00990">
    <property type="entry name" value="GGDEF"/>
    <property type="match status" value="1"/>
</dbReference>